<organism evidence="3 4">
    <name type="scientific">Dysgonomonas mossii DSM 22836</name>
    <dbReference type="NCBI Taxonomy" id="742767"/>
    <lineage>
        <taxon>Bacteria</taxon>
        <taxon>Pseudomonadati</taxon>
        <taxon>Bacteroidota</taxon>
        <taxon>Bacteroidia</taxon>
        <taxon>Bacteroidales</taxon>
        <taxon>Dysgonomonadaceae</taxon>
        <taxon>Dysgonomonas</taxon>
    </lineage>
</organism>
<evidence type="ECO:0000313" key="4">
    <source>
        <dbReference type="Proteomes" id="UP000006420"/>
    </source>
</evidence>
<dbReference type="SUPFAM" id="SSF51283">
    <property type="entry name" value="dUTPase-like"/>
    <property type="match status" value="1"/>
</dbReference>
<evidence type="ECO:0000313" key="3">
    <source>
        <dbReference type="EMBL" id="EGK06635.1"/>
    </source>
</evidence>
<keyword evidence="2" id="KW-0546">Nucleotide metabolism</keyword>
<dbReference type="GO" id="GO:0008829">
    <property type="term" value="F:dCTP deaminase activity"/>
    <property type="evidence" value="ECO:0007669"/>
    <property type="project" value="InterPro"/>
</dbReference>
<comment type="caution">
    <text evidence="3">The sequence shown here is derived from an EMBL/GenBank/DDBJ whole genome shotgun (WGS) entry which is preliminary data.</text>
</comment>
<dbReference type="OrthoDB" id="9780202at2"/>
<dbReference type="CDD" id="cd07557">
    <property type="entry name" value="trimeric_dUTPase"/>
    <property type="match status" value="1"/>
</dbReference>
<name>F8WW20_9BACT</name>
<proteinExistence type="predicted"/>
<dbReference type="STRING" id="742767.HMPREF9456_00509"/>
<dbReference type="Pfam" id="PF22769">
    <property type="entry name" value="DCD"/>
    <property type="match status" value="1"/>
</dbReference>
<dbReference type="InterPro" id="IPR036157">
    <property type="entry name" value="dUTPase-like_sf"/>
</dbReference>
<dbReference type="Gene3D" id="2.70.40.10">
    <property type="match status" value="1"/>
</dbReference>
<dbReference type="PANTHER" id="PTHR42680">
    <property type="entry name" value="DCTP DEAMINASE"/>
    <property type="match status" value="1"/>
</dbReference>
<accession>F8WW20</accession>
<dbReference type="InterPro" id="IPR033704">
    <property type="entry name" value="dUTPase_trimeric"/>
</dbReference>
<dbReference type="NCBIfam" id="TIGR02274">
    <property type="entry name" value="dCTP_deam"/>
    <property type="match status" value="1"/>
</dbReference>
<reference evidence="3 4" key="1">
    <citation type="submission" date="2011-04" db="EMBL/GenBank/DDBJ databases">
        <title>The Genome Sequence of Dysgonomonas mossii DSM 22836.</title>
        <authorList>
            <consortium name="The Broad Institute Genome Sequencing Platform"/>
            <person name="Earl A."/>
            <person name="Ward D."/>
            <person name="Feldgarden M."/>
            <person name="Gevers D."/>
            <person name="Pudlo N."/>
            <person name="Martens E."/>
            <person name="Allen-Vercoe E."/>
            <person name="Young S.K."/>
            <person name="Zeng Q."/>
            <person name="Gargeya S."/>
            <person name="Fitzgerald M."/>
            <person name="Haas B."/>
            <person name="Abouelleil A."/>
            <person name="Alvarado L."/>
            <person name="Arachchi H.M."/>
            <person name="Berlin A."/>
            <person name="Brown A."/>
            <person name="Chapman S.B."/>
            <person name="Chen Z."/>
            <person name="Dunbar C."/>
            <person name="Freedman E."/>
            <person name="Gearin G."/>
            <person name="Gellesch M."/>
            <person name="Goldberg J."/>
            <person name="Griggs A."/>
            <person name="Gujja S."/>
            <person name="Heiman D."/>
            <person name="Howarth C."/>
            <person name="Larson L."/>
            <person name="Lui A."/>
            <person name="MacDonald P.J.P."/>
            <person name="Mehta T."/>
            <person name="Montmayeur A."/>
            <person name="Murphy C."/>
            <person name="Neiman D."/>
            <person name="Pearson M."/>
            <person name="Priest M."/>
            <person name="Roberts A."/>
            <person name="Saif S."/>
            <person name="Shea T."/>
            <person name="Shenoy N."/>
            <person name="Sisk P."/>
            <person name="Stolte C."/>
            <person name="Sykes S."/>
            <person name="Yandava C."/>
            <person name="Wortman J."/>
            <person name="Nusbaum C."/>
            <person name="Birren B."/>
        </authorList>
    </citation>
    <scope>NUCLEOTIDE SEQUENCE [LARGE SCALE GENOMIC DNA]</scope>
    <source>
        <strain evidence="3 4">DSM 22836</strain>
    </source>
</reference>
<dbReference type="eggNOG" id="COG0717">
    <property type="taxonomic scope" value="Bacteria"/>
</dbReference>
<dbReference type="Proteomes" id="UP000006420">
    <property type="component" value="Unassembled WGS sequence"/>
</dbReference>
<keyword evidence="1" id="KW-0378">Hydrolase</keyword>
<gene>
    <name evidence="3" type="ORF">HMPREF9456_00509</name>
</gene>
<dbReference type="GO" id="GO:0015949">
    <property type="term" value="P:nucleobase-containing small molecule interconversion"/>
    <property type="evidence" value="ECO:0007669"/>
    <property type="project" value="TreeGrafter"/>
</dbReference>
<sequence>MYLSKTKLKEYIDKDKIIIRPLLEEDQINSISIDFRLGCDFLVSIQGRDACIDASLNNIGATNIANFYQETRKQLGDSFLLHPNQTILSTSLEYFKLPNNILGIISMRSSYARLGLSISSTLEPGYCGCISLELTNTSKNPIKISVGSRLFQIRFAFLKGTQSYHDKKRKYLCQVRPQISSFHQDSDLMILKRIDNYNNNIL</sequence>
<protein>
    <submittedName>
        <fullName evidence="3">Deoxycytidine triphosphate deaminase</fullName>
    </submittedName>
</protein>
<dbReference type="GO" id="GO:0006229">
    <property type="term" value="P:dUTP biosynthetic process"/>
    <property type="evidence" value="ECO:0007669"/>
    <property type="project" value="InterPro"/>
</dbReference>
<dbReference type="AlphaFoldDB" id="F8WW20"/>
<dbReference type="GeneID" id="78081194"/>
<dbReference type="RefSeq" id="WP_006841880.1">
    <property type="nucleotide sequence ID" value="NZ_AQWJ01000001.1"/>
</dbReference>
<keyword evidence="4" id="KW-1185">Reference proteome</keyword>
<dbReference type="HOGENOM" id="CLU_087476_2_1_10"/>
<evidence type="ECO:0000256" key="1">
    <source>
        <dbReference type="ARBA" id="ARBA00022801"/>
    </source>
</evidence>
<evidence type="ECO:0000256" key="2">
    <source>
        <dbReference type="ARBA" id="ARBA00023080"/>
    </source>
</evidence>
<dbReference type="PANTHER" id="PTHR42680:SF3">
    <property type="entry name" value="DCTP DEAMINASE"/>
    <property type="match status" value="1"/>
</dbReference>
<dbReference type="EMBL" id="ADLW01000001">
    <property type="protein sequence ID" value="EGK06635.1"/>
    <property type="molecule type" value="Genomic_DNA"/>
</dbReference>
<dbReference type="InterPro" id="IPR011962">
    <property type="entry name" value="dCTP_deaminase"/>
</dbReference>